<dbReference type="PANTHER" id="PTHR24070">
    <property type="entry name" value="RAS, DI-RAS, AND RHEB FAMILY MEMBERS OF SMALL GTPASE SUPERFAMILY"/>
    <property type="match status" value="1"/>
</dbReference>
<gene>
    <name evidence="6" type="ORF">M9Y10_012639</name>
    <name evidence="5" type="ORF">M9Y10_027294</name>
    <name evidence="4" type="ORF">M9Y10_042314</name>
</gene>
<comment type="caution">
    <text evidence="4">The sequence shown here is derived from an EMBL/GenBank/DDBJ whole genome shotgun (WGS) entry which is preliminary data.</text>
</comment>
<evidence type="ECO:0000256" key="2">
    <source>
        <dbReference type="ARBA" id="ARBA00023134"/>
    </source>
</evidence>
<dbReference type="SMART" id="SM00177">
    <property type="entry name" value="ARF"/>
    <property type="match status" value="1"/>
</dbReference>
<feature type="region of interest" description="Disordered" evidence="3">
    <location>
        <begin position="178"/>
        <end position="205"/>
    </location>
</feature>
<evidence type="ECO:0000313" key="5">
    <source>
        <dbReference type="EMBL" id="KAK8834572.1"/>
    </source>
</evidence>
<dbReference type="EMBL" id="JAPFFF010000018">
    <property type="protein sequence ID" value="KAK8860947.1"/>
    <property type="molecule type" value="Genomic_DNA"/>
</dbReference>
<evidence type="ECO:0000256" key="3">
    <source>
        <dbReference type="SAM" id="MobiDB-lite"/>
    </source>
</evidence>
<organism evidence="4 7">
    <name type="scientific">Tritrichomonas musculus</name>
    <dbReference type="NCBI Taxonomy" id="1915356"/>
    <lineage>
        <taxon>Eukaryota</taxon>
        <taxon>Metamonada</taxon>
        <taxon>Parabasalia</taxon>
        <taxon>Tritrichomonadida</taxon>
        <taxon>Tritrichomonadidae</taxon>
        <taxon>Tritrichomonas</taxon>
    </lineage>
</organism>
<dbReference type="SMART" id="SM00173">
    <property type="entry name" value="RAS"/>
    <property type="match status" value="1"/>
</dbReference>
<keyword evidence="7" id="KW-1185">Reference proteome</keyword>
<feature type="compositionally biased region" description="Basic and acidic residues" evidence="3">
    <location>
        <begin position="178"/>
        <end position="196"/>
    </location>
</feature>
<dbReference type="Pfam" id="PF00071">
    <property type="entry name" value="Ras"/>
    <property type="match status" value="1"/>
</dbReference>
<dbReference type="PROSITE" id="PS51421">
    <property type="entry name" value="RAS"/>
    <property type="match status" value="1"/>
</dbReference>
<name>A0ABR2GII3_9EUKA</name>
<dbReference type="PRINTS" id="PR00449">
    <property type="entry name" value="RASTRNSFRMNG"/>
</dbReference>
<dbReference type="Proteomes" id="UP001470230">
    <property type="component" value="Unassembled WGS sequence"/>
</dbReference>
<evidence type="ECO:0000313" key="7">
    <source>
        <dbReference type="Proteomes" id="UP001470230"/>
    </source>
</evidence>
<dbReference type="EMBL" id="JAPFFF010000370">
    <property type="protein sequence ID" value="KAK8834572.1"/>
    <property type="molecule type" value="Genomic_DNA"/>
</dbReference>
<dbReference type="InterPro" id="IPR001806">
    <property type="entry name" value="Small_GTPase"/>
</dbReference>
<evidence type="ECO:0000256" key="1">
    <source>
        <dbReference type="ARBA" id="ARBA00022741"/>
    </source>
</evidence>
<dbReference type="SMART" id="SM00176">
    <property type="entry name" value="RAN"/>
    <property type="match status" value="1"/>
</dbReference>
<sequence length="205" mass="22476">MTDSNAINLKIGMFGGGGVGKTCLTLRYLKGEFSEGYIPTIEDEFAKVVEVNGKTVSLNVIDTAGQDDFAEMRYSYFRQVQGFVFVFDIGNQSSIDDLRVIYNDAKGANDDENIKCVIAANKADLREDPKGDLVSTDEYKKLEDEFKCKVVETSAKTGSGVDELFKVIIAKLIDKDKPAAQPKNTEKKKNQKKGESSEGGCCLIA</sequence>
<dbReference type="NCBIfam" id="TIGR00231">
    <property type="entry name" value="small_GTP"/>
    <property type="match status" value="1"/>
</dbReference>
<dbReference type="EMBL" id="JAPFFF010000704">
    <property type="protein sequence ID" value="KAK8833715.1"/>
    <property type="molecule type" value="Genomic_DNA"/>
</dbReference>
<dbReference type="SMART" id="SM00175">
    <property type="entry name" value="RAB"/>
    <property type="match status" value="1"/>
</dbReference>
<proteinExistence type="predicted"/>
<accession>A0ABR2GII3</accession>
<keyword evidence="1" id="KW-0547">Nucleotide-binding</keyword>
<dbReference type="SMART" id="SM00174">
    <property type="entry name" value="RHO"/>
    <property type="match status" value="1"/>
</dbReference>
<dbReference type="SUPFAM" id="SSF52540">
    <property type="entry name" value="P-loop containing nucleoside triphosphate hydrolases"/>
    <property type="match status" value="1"/>
</dbReference>
<dbReference type="Gene3D" id="3.40.50.300">
    <property type="entry name" value="P-loop containing nucleotide triphosphate hydrolases"/>
    <property type="match status" value="1"/>
</dbReference>
<dbReference type="PROSITE" id="PS51419">
    <property type="entry name" value="RAB"/>
    <property type="match status" value="1"/>
</dbReference>
<dbReference type="InterPro" id="IPR005225">
    <property type="entry name" value="Small_GTP-bd"/>
</dbReference>
<reference evidence="4 7" key="1">
    <citation type="submission" date="2024-04" db="EMBL/GenBank/DDBJ databases">
        <title>Tritrichomonas musculus Genome.</title>
        <authorList>
            <person name="Alves-Ferreira E."/>
            <person name="Grigg M."/>
            <person name="Lorenzi H."/>
            <person name="Galac M."/>
        </authorList>
    </citation>
    <scope>NUCLEOTIDE SEQUENCE [LARGE SCALE GENOMIC DNA]</scope>
    <source>
        <strain evidence="4 7">EAF2021</strain>
    </source>
</reference>
<dbReference type="InterPro" id="IPR020849">
    <property type="entry name" value="Small_GTPase_Ras-type"/>
</dbReference>
<evidence type="ECO:0000313" key="4">
    <source>
        <dbReference type="EMBL" id="KAK8833715.1"/>
    </source>
</evidence>
<dbReference type="InterPro" id="IPR027417">
    <property type="entry name" value="P-loop_NTPase"/>
</dbReference>
<protein>
    <submittedName>
        <fullName evidence="4">Uncharacterized protein</fullName>
    </submittedName>
</protein>
<evidence type="ECO:0000313" key="6">
    <source>
        <dbReference type="EMBL" id="KAK8860947.1"/>
    </source>
</evidence>
<keyword evidence="2" id="KW-0342">GTP-binding</keyword>